<sequence>MTTRKSTAMQTKERVGIYAITTGIGMFLTGIVLIGIPLY</sequence>
<keyword evidence="3" id="KW-1185">Reference proteome</keyword>
<keyword evidence="1" id="KW-1133">Transmembrane helix</keyword>
<keyword evidence="1" id="KW-0472">Membrane</keyword>
<accession>A0A1M7Z5A4</accession>
<keyword evidence="1" id="KW-0812">Transmembrane</keyword>
<proteinExistence type="predicted"/>
<protein>
    <submittedName>
        <fullName evidence="2">Uncharacterized protein</fullName>
    </submittedName>
</protein>
<dbReference type="Proteomes" id="UP000186406">
    <property type="component" value="Unassembled WGS sequence"/>
</dbReference>
<evidence type="ECO:0000313" key="2">
    <source>
        <dbReference type="EMBL" id="SHO60127.1"/>
    </source>
</evidence>
<reference evidence="2 3" key="1">
    <citation type="submission" date="2016-12" db="EMBL/GenBank/DDBJ databases">
        <authorList>
            <person name="Song W.-J."/>
            <person name="Kurnit D.M."/>
        </authorList>
    </citation>
    <scope>NUCLEOTIDE SEQUENCE [LARGE SCALE GENOMIC DNA]</scope>
    <source>
        <strain evidence="2 3">DSM 19599</strain>
    </source>
</reference>
<feature type="transmembrane region" description="Helical" evidence="1">
    <location>
        <begin position="15"/>
        <end position="36"/>
    </location>
</feature>
<dbReference type="AlphaFoldDB" id="A0A1M7Z5A4"/>
<name>A0A1M7Z5A4_9HYPH</name>
<organism evidence="2 3">
    <name type="scientific">Pseudoxanthobacter soli DSM 19599</name>
    <dbReference type="NCBI Taxonomy" id="1123029"/>
    <lineage>
        <taxon>Bacteria</taxon>
        <taxon>Pseudomonadati</taxon>
        <taxon>Pseudomonadota</taxon>
        <taxon>Alphaproteobacteria</taxon>
        <taxon>Hyphomicrobiales</taxon>
        <taxon>Segnochrobactraceae</taxon>
        <taxon>Pseudoxanthobacter</taxon>
    </lineage>
</organism>
<gene>
    <name evidence="2" type="ORF">SAMN02745172_00187</name>
</gene>
<evidence type="ECO:0000313" key="3">
    <source>
        <dbReference type="Proteomes" id="UP000186406"/>
    </source>
</evidence>
<evidence type="ECO:0000256" key="1">
    <source>
        <dbReference type="SAM" id="Phobius"/>
    </source>
</evidence>
<dbReference type="EMBL" id="FRXO01000001">
    <property type="protein sequence ID" value="SHO60127.1"/>
    <property type="molecule type" value="Genomic_DNA"/>
</dbReference>